<reference evidence="1" key="1">
    <citation type="journal article" date="2021" name="New Phytol.">
        <title>Evolutionary innovations through gain and loss of genes in the ectomycorrhizal Boletales.</title>
        <authorList>
            <person name="Wu G."/>
            <person name="Miyauchi S."/>
            <person name="Morin E."/>
            <person name="Kuo A."/>
            <person name="Drula E."/>
            <person name="Varga T."/>
            <person name="Kohler A."/>
            <person name="Feng B."/>
            <person name="Cao Y."/>
            <person name="Lipzen A."/>
            <person name="Daum C."/>
            <person name="Hundley H."/>
            <person name="Pangilinan J."/>
            <person name="Johnson J."/>
            <person name="Barry K."/>
            <person name="LaButti K."/>
            <person name="Ng V."/>
            <person name="Ahrendt S."/>
            <person name="Min B."/>
            <person name="Choi I.G."/>
            <person name="Park H."/>
            <person name="Plett J.M."/>
            <person name="Magnuson J."/>
            <person name="Spatafora J.W."/>
            <person name="Nagy L.G."/>
            <person name="Henrissat B."/>
            <person name="Grigoriev I.V."/>
            <person name="Yang Z.L."/>
            <person name="Xu J."/>
            <person name="Martin F.M."/>
        </authorList>
    </citation>
    <scope>NUCLEOTIDE SEQUENCE</scope>
    <source>
        <strain evidence="1">KUC20120723A-06</strain>
    </source>
</reference>
<dbReference type="Proteomes" id="UP000790709">
    <property type="component" value="Unassembled WGS sequence"/>
</dbReference>
<protein>
    <submittedName>
        <fullName evidence="1">YVTN repeat-like/Quino protein amine dehydrogenase</fullName>
    </submittedName>
</protein>
<gene>
    <name evidence="1" type="ORF">BV22DRAFT_1099511</name>
</gene>
<evidence type="ECO:0000313" key="2">
    <source>
        <dbReference type="Proteomes" id="UP000790709"/>
    </source>
</evidence>
<sequence length="1783" mass="196206">MGSTERKILLTVLKASGIPSRKIHRQSKFSVVVSAGERIWKTKECQESDPEWNETFVLTVQDSVVLHVAVIDRADTGRSSLRGETSVSIKDIGDVTVVEKTFQLQKEGGPRGEITLTFEHIPLRESALISSQDAGVDASAGQSSSSAVEPARRSQHEIPVAVVEPVFQGANVDASADLSLSSAEDRPAKSLGEVSLAADEAHRSVSGLTTPRVIGSVPAITGDVNAIEGVTGSSGFTLVYGYVEKLVNIGGVLAEVHPWAALAWSVLSVIPKAIGAQMDRDQKVQQLWSTAADMLSFLKDAESVIEGCQVPIVSKMMQQIYECALFVREYCGKGFAKRALRDSMRTSTDLAIEQYITAFKELKEQFQSRSELVALRIFKDIRQGIVELSTLSQDIKDLERTILLENLPGTDLAGVRCDVNDVCLPTTRQGLLSDIMTWVASPSERKGFWLHGVAGTGKSTVANTVAARFAKVGRLGASFRFSRGVDGRNGPAFLFGSIAYQLASFSTTLKDHILAAVKAYGKMTQFSPREQLQKYIIEPVSQIAFSGPIIVVLDALDECGSERDRKDILRAIKDEMDNFPQFVKLFLVSRCEVDIRSLLERGCLSKSIDGVGSTERDILDYIAAQMLEIADRHALPSDWLEPETKAELARHADGLFIWASVACDFIFRSDDPKVALRYMLSSDTVHLTGQGGALNALYTAILQQASRNLPSSASTSNMRNIIGAIVIAKTPLTQQGLDMLLGLSNRVLEHPIVLPDDSRLELTTCRSVIARLGSMLRIEDGFIRVFHTSIFDFFTSPTRCIDCRFYIDKELFSRFLASRCFDAMRVLKRDICGINDPTKMNEDIEDLSQRLQDNVPEHARYGCLYWHQHLADTTTKDGKLFQEAKDWLSTHLLHWFEVMSLRGDADGILVNLDWIIPWFQHHSQSDDVLLLLEDANRFVRRFYEPICGSAAHIYASAIPFTPRHSSIFKLFSPMLKQIPIMLTNLPESPSPLITLPILPGTCHPAISPDGSRFTYVNEYTTLRLWDLNTCSPTGMPLIGHQTSICYACFSDDGTRVASLDEDGVIFVWDTVEYRAVGGPLRSHWALPNAGDISLVDEHVILLCGNPKKYVEVWSYLTGELVVSYNVEGASLHGRHILDRIAGTRTHSILDALTGMDNTPPYARSIGVLKASFPAHGQVQRVACQLVWGEVGLFSTETGARVGTPLPRYCDILRISPCGQWVAAIYKTRIGPNTQIPTFVIDICNACTGERLMSRQSQNNVDLIFWSSDSRLFFAVACEEATFDVWDMETMTHIAALWFPTHHTILYGATRQRIMFHSRSPVSVTVWDIPSLAKINWQPPSMKHLGLSPTGEHVVVTTSDGIMASGAATWPHLSFMMEDAEHPVTFSPDGSFVATASSGDDILVWDPGTGKLKQRLCGVGRTTMSLAISPNNTRVVAVSDDSRLHLWDITSGHKLCATPTEVASGFIDSLYLCADGRSVVYRSREAGVGMVDIMTSQPMTCPDNHWRWAALSKDATQITCVSESGNIGLLDGITGQVIEMSVSNLNGWVDKVVWSPVKDSFLAVRHMNIIQILGQYELSLVCPIASAALDDDNKITELAFSSNGIWLAAVSPHMVHVWDMRSRCLAWTQRWSSPLGISPQVAFVSSESGCQVLAFSNWKSPENLKLFEADTGSLLLSIYSEFGIDVVERVVMSSDEAHAVFLYESIGGVAIELSTGVQTPFSSELPPIALQCTPIWSQSRRTEDSPVIAHSSDGKTSAFAHQRPSTIRRSPFLPFPTTGGESPG</sequence>
<keyword evidence="2" id="KW-1185">Reference proteome</keyword>
<name>A0ACB8B126_9AGAM</name>
<comment type="caution">
    <text evidence="1">The sequence shown here is derived from an EMBL/GenBank/DDBJ whole genome shotgun (WGS) entry which is preliminary data.</text>
</comment>
<proteinExistence type="predicted"/>
<accession>A0ACB8B126</accession>
<dbReference type="EMBL" id="MU266666">
    <property type="protein sequence ID" value="KAH7919375.1"/>
    <property type="molecule type" value="Genomic_DNA"/>
</dbReference>
<organism evidence="1 2">
    <name type="scientific">Leucogyrophana mollusca</name>
    <dbReference type="NCBI Taxonomy" id="85980"/>
    <lineage>
        <taxon>Eukaryota</taxon>
        <taxon>Fungi</taxon>
        <taxon>Dikarya</taxon>
        <taxon>Basidiomycota</taxon>
        <taxon>Agaricomycotina</taxon>
        <taxon>Agaricomycetes</taxon>
        <taxon>Agaricomycetidae</taxon>
        <taxon>Boletales</taxon>
        <taxon>Boletales incertae sedis</taxon>
        <taxon>Leucogyrophana</taxon>
    </lineage>
</organism>
<evidence type="ECO:0000313" key="1">
    <source>
        <dbReference type="EMBL" id="KAH7919375.1"/>
    </source>
</evidence>